<reference evidence="1" key="1">
    <citation type="submission" date="2009-07" db="EMBL/GenBank/DDBJ databases">
        <authorList>
            <person name="Weinstock G."/>
            <person name="Sodergren E."/>
            <person name="Clifton S."/>
            <person name="Fulton L."/>
            <person name="Fulton B."/>
            <person name="Courtney L."/>
            <person name="Fronick C."/>
            <person name="Harrison M."/>
            <person name="Strong C."/>
            <person name="Farmer C."/>
            <person name="Delahaunty K."/>
            <person name="Markovic C."/>
            <person name="Hall O."/>
            <person name="Minx P."/>
            <person name="Tomlinson C."/>
            <person name="Mitreva M."/>
            <person name="Nelson J."/>
            <person name="Hou S."/>
            <person name="Wollam A."/>
            <person name="Pepin K.H."/>
            <person name="Johnson M."/>
            <person name="Bhonagiri V."/>
            <person name="Nash W.E."/>
            <person name="Warren W."/>
            <person name="Chinwalla A."/>
            <person name="Mardis E.R."/>
            <person name="Wilson R.K."/>
        </authorList>
    </citation>
    <scope>NUCLEOTIDE SEQUENCE [LARGE SCALE GENOMIC DNA]</scope>
    <source>
        <strain evidence="1">DSM 14469</strain>
    </source>
</reference>
<dbReference type="Proteomes" id="UP000005561">
    <property type="component" value="Unassembled WGS sequence"/>
</dbReference>
<proteinExistence type="predicted"/>
<organism evidence="1 2">
    <name type="scientific">Marvinbryantia formatexigens DSM 14469</name>
    <dbReference type="NCBI Taxonomy" id="478749"/>
    <lineage>
        <taxon>Bacteria</taxon>
        <taxon>Bacillati</taxon>
        <taxon>Bacillota</taxon>
        <taxon>Clostridia</taxon>
        <taxon>Lachnospirales</taxon>
        <taxon>Lachnospiraceae</taxon>
        <taxon>Marvinbryantia</taxon>
    </lineage>
</organism>
<accession>C6LBL2</accession>
<evidence type="ECO:0000313" key="2">
    <source>
        <dbReference type="Proteomes" id="UP000005561"/>
    </source>
</evidence>
<gene>
    <name evidence="1" type="ORF">BRYFOR_06007</name>
</gene>
<sequence>MRRNIKCEEISNAKKRGPVMRAPGACLPGGNLSRSNNFYIFCKTA</sequence>
<dbReference type="AlphaFoldDB" id="C6LBL2"/>
<keyword evidence="2" id="KW-1185">Reference proteome</keyword>
<comment type="caution">
    <text evidence="1">The sequence shown here is derived from an EMBL/GenBank/DDBJ whole genome shotgun (WGS) entry which is preliminary data.</text>
</comment>
<evidence type="ECO:0000313" key="1">
    <source>
        <dbReference type="EMBL" id="EET61815.1"/>
    </source>
</evidence>
<dbReference type="EMBL" id="ACCL02000004">
    <property type="protein sequence ID" value="EET61815.1"/>
    <property type="molecule type" value="Genomic_DNA"/>
</dbReference>
<name>C6LBL2_9FIRM</name>
<protein>
    <submittedName>
        <fullName evidence="1">Uncharacterized protein</fullName>
    </submittedName>
</protein>